<dbReference type="NCBIfam" id="NF004160">
    <property type="entry name" value="PRK05627.1-3"/>
    <property type="match status" value="1"/>
</dbReference>
<dbReference type="InterPro" id="IPR014729">
    <property type="entry name" value="Rossmann-like_a/b/a_fold"/>
</dbReference>
<dbReference type="UniPathway" id="UPA00276">
    <property type="reaction ID" value="UER00406"/>
</dbReference>
<comment type="similarity">
    <text evidence="3">Belongs to the RibF family.</text>
</comment>
<dbReference type="GO" id="GO:0006747">
    <property type="term" value="P:FAD biosynthetic process"/>
    <property type="evidence" value="ECO:0007669"/>
    <property type="project" value="UniProtKB-UniPathway"/>
</dbReference>
<evidence type="ECO:0000313" key="17">
    <source>
        <dbReference type="EMBL" id="CAB4572446.1"/>
    </source>
</evidence>
<proteinExistence type="inferred from homology"/>
<evidence type="ECO:0000256" key="3">
    <source>
        <dbReference type="ARBA" id="ARBA00010214"/>
    </source>
</evidence>
<evidence type="ECO:0000256" key="4">
    <source>
        <dbReference type="ARBA" id="ARBA00012105"/>
    </source>
</evidence>
<dbReference type="InterPro" id="IPR004821">
    <property type="entry name" value="Cyt_trans-like"/>
</dbReference>
<protein>
    <recommendedName>
        <fullName evidence="6">Bifunctional riboflavin kinase/FMN adenylyltransferase</fullName>
        <ecNumber evidence="4">2.7.1.26</ecNumber>
        <ecNumber evidence="5">2.7.7.2</ecNumber>
    </recommendedName>
</protein>
<dbReference type="PANTHER" id="PTHR22749">
    <property type="entry name" value="RIBOFLAVIN KINASE/FMN ADENYLYLTRANSFERASE"/>
    <property type="match status" value="1"/>
</dbReference>
<dbReference type="GO" id="GO:0005524">
    <property type="term" value="F:ATP binding"/>
    <property type="evidence" value="ECO:0007669"/>
    <property type="project" value="UniProtKB-KW"/>
</dbReference>
<evidence type="ECO:0000256" key="13">
    <source>
        <dbReference type="ARBA" id="ARBA00022827"/>
    </source>
</evidence>
<keyword evidence="12" id="KW-0418">Kinase</keyword>
<dbReference type="EC" id="2.7.1.26" evidence="4"/>
<dbReference type="GO" id="GO:0009398">
    <property type="term" value="P:FMN biosynthetic process"/>
    <property type="evidence" value="ECO:0007669"/>
    <property type="project" value="UniProtKB-UniPathway"/>
</dbReference>
<evidence type="ECO:0000256" key="2">
    <source>
        <dbReference type="ARBA" id="ARBA00005201"/>
    </source>
</evidence>
<evidence type="ECO:0000256" key="15">
    <source>
        <dbReference type="ARBA" id="ARBA00023268"/>
    </source>
</evidence>
<evidence type="ECO:0000256" key="14">
    <source>
        <dbReference type="ARBA" id="ARBA00022840"/>
    </source>
</evidence>
<dbReference type="GO" id="GO:0003919">
    <property type="term" value="F:FMN adenylyltransferase activity"/>
    <property type="evidence" value="ECO:0007669"/>
    <property type="project" value="UniProtKB-EC"/>
</dbReference>
<dbReference type="GO" id="GO:0009231">
    <property type="term" value="P:riboflavin biosynthetic process"/>
    <property type="evidence" value="ECO:0007669"/>
    <property type="project" value="InterPro"/>
</dbReference>
<keyword evidence="7" id="KW-0285">Flavoprotein</keyword>
<dbReference type="SUPFAM" id="SSF52374">
    <property type="entry name" value="Nucleotidylyl transferase"/>
    <property type="match status" value="1"/>
</dbReference>
<dbReference type="InterPro" id="IPR023465">
    <property type="entry name" value="Riboflavin_kinase_dom_sf"/>
</dbReference>
<dbReference type="Pfam" id="PF06574">
    <property type="entry name" value="FAD_syn"/>
    <property type="match status" value="1"/>
</dbReference>
<evidence type="ECO:0000256" key="9">
    <source>
        <dbReference type="ARBA" id="ARBA00022679"/>
    </source>
</evidence>
<dbReference type="Pfam" id="PF01687">
    <property type="entry name" value="Flavokinase"/>
    <property type="match status" value="1"/>
</dbReference>
<dbReference type="InterPro" id="IPR023468">
    <property type="entry name" value="Riboflavin_kinase"/>
</dbReference>
<dbReference type="SMART" id="SM00904">
    <property type="entry name" value="Flavokinase"/>
    <property type="match status" value="1"/>
</dbReference>
<dbReference type="InterPro" id="IPR002606">
    <property type="entry name" value="Riboflavin_kinase_bac"/>
</dbReference>
<evidence type="ECO:0000256" key="10">
    <source>
        <dbReference type="ARBA" id="ARBA00022695"/>
    </source>
</evidence>
<evidence type="ECO:0000256" key="5">
    <source>
        <dbReference type="ARBA" id="ARBA00012393"/>
    </source>
</evidence>
<evidence type="ECO:0000256" key="7">
    <source>
        <dbReference type="ARBA" id="ARBA00022630"/>
    </source>
</evidence>
<gene>
    <name evidence="17" type="ORF">UFOPK1650_00781</name>
</gene>
<evidence type="ECO:0000256" key="1">
    <source>
        <dbReference type="ARBA" id="ARBA00004726"/>
    </source>
</evidence>
<evidence type="ECO:0000256" key="8">
    <source>
        <dbReference type="ARBA" id="ARBA00022643"/>
    </source>
</evidence>
<evidence type="ECO:0000256" key="12">
    <source>
        <dbReference type="ARBA" id="ARBA00022777"/>
    </source>
</evidence>
<dbReference type="Gene3D" id="2.40.30.30">
    <property type="entry name" value="Riboflavin kinase-like"/>
    <property type="match status" value="1"/>
</dbReference>
<dbReference type="SUPFAM" id="SSF82114">
    <property type="entry name" value="Riboflavin kinase-like"/>
    <property type="match status" value="1"/>
</dbReference>
<dbReference type="UniPathway" id="UPA00277">
    <property type="reaction ID" value="UER00407"/>
</dbReference>
<dbReference type="NCBIfam" id="TIGR00125">
    <property type="entry name" value="cyt_tran_rel"/>
    <property type="match status" value="1"/>
</dbReference>
<dbReference type="NCBIfam" id="TIGR00083">
    <property type="entry name" value="ribF"/>
    <property type="match status" value="1"/>
</dbReference>
<dbReference type="CDD" id="cd02064">
    <property type="entry name" value="FAD_synthetase_N"/>
    <property type="match status" value="1"/>
</dbReference>
<sequence>MSSVNLQWRDERIEGSAVAIGIFDGVHQGHQLLIERARQHNPHVTALTFFPHPTALLAPDKEPTYLLTLADRVLQLRLSGADSVAIAPFTDEFARLSPEEFIDQVLIGELRASQIIVGENFRFGAKARGDVAMLRSRSEFQTEEVPLVEADGGVISSTRIRELVREGHVVQASEFLTRPHQLVGEVVHGEKRGREIGYPTANLGYDAKATVPRDGIYAGWLSVDTHRWQAAISVGRNPHFPKEGGERSVQVEAYAIDQEGLDLYGEMARIEFGFRLRDTVAFASLDQLLTQMRIDVDEARRLTE</sequence>
<comment type="pathway">
    <text evidence="2">Cofactor biosynthesis; FMN biosynthesis; FMN from riboflavin (ATP route): step 1/1.</text>
</comment>
<keyword evidence="10" id="KW-0548">Nucleotidyltransferase</keyword>
<keyword evidence="13" id="KW-0274">FAD</keyword>
<dbReference type="EC" id="2.7.7.2" evidence="5"/>
<evidence type="ECO:0000256" key="11">
    <source>
        <dbReference type="ARBA" id="ARBA00022741"/>
    </source>
</evidence>
<feature type="domain" description="Riboflavin kinase" evidence="16">
    <location>
        <begin position="175"/>
        <end position="304"/>
    </location>
</feature>
<comment type="pathway">
    <text evidence="1">Cofactor biosynthesis; FAD biosynthesis; FAD from FMN: step 1/1.</text>
</comment>
<dbReference type="InterPro" id="IPR015864">
    <property type="entry name" value="FAD_synthase"/>
</dbReference>
<keyword evidence="14" id="KW-0067">ATP-binding</keyword>
<dbReference type="InterPro" id="IPR015865">
    <property type="entry name" value="Riboflavin_kinase_bac/euk"/>
</dbReference>
<keyword evidence="8" id="KW-0288">FMN</keyword>
<keyword evidence="9" id="KW-0808">Transferase</keyword>
<dbReference type="FunFam" id="3.40.50.620:FF:000021">
    <property type="entry name" value="Riboflavin biosynthesis protein"/>
    <property type="match status" value="1"/>
</dbReference>
<keyword evidence="15" id="KW-0511">Multifunctional enzyme</keyword>
<organism evidence="17">
    <name type="scientific">freshwater metagenome</name>
    <dbReference type="NCBI Taxonomy" id="449393"/>
    <lineage>
        <taxon>unclassified sequences</taxon>
        <taxon>metagenomes</taxon>
        <taxon>ecological metagenomes</taxon>
    </lineage>
</organism>
<reference evidence="17" key="1">
    <citation type="submission" date="2020-05" db="EMBL/GenBank/DDBJ databases">
        <authorList>
            <person name="Chiriac C."/>
            <person name="Salcher M."/>
            <person name="Ghai R."/>
            <person name="Kavagutti S V."/>
        </authorList>
    </citation>
    <scope>NUCLEOTIDE SEQUENCE</scope>
</reference>
<keyword evidence="11" id="KW-0547">Nucleotide-binding</keyword>
<dbReference type="EMBL" id="CAEZTJ010000115">
    <property type="protein sequence ID" value="CAB4572446.1"/>
    <property type="molecule type" value="Genomic_DNA"/>
</dbReference>
<evidence type="ECO:0000259" key="16">
    <source>
        <dbReference type="SMART" id="SM00904"/>
    </source>
</evidence>
<name>A0A6J6E9D8_9ZZZZ</name>
<evidence type="ECO:0000256" key="6">
    <source>
        <dbReference type="ARBA" id="ARBA00018483"/>
    </source>
</evidence>
<dbReference type="PANTHER" id="PTHR22749:SF6">
    <property type="entry name" value="RIBOFLAVIN KINASE"/>
    <property type="match status" value="1"/>
</dbReference>
<dbReference type="GO" id="GO:0008531">
    <property type="term" value="F:riboflavin kinase activity"/>
    <property type="evidence" value="ECO:0007669"/>
    <property type="project" value="UniProtKB-EC"/>
</dbReference>
<dbReference type="PIRSF" id="PIRSF004491">
    <property type="entry name" value="FAD_Synth"/>
    <property type="match status" value="1"/>
</dbReference>
<accession>A0A6J6E9D8</accession>
<dbReference type="Gene3D" id="3.40.50.620">
    <property type="entry name" value="HUPs"/>
    <property type="match status" value="1"/>
</dbReference>
<dbReference type="AlphaFoldDB" id="A0A6J6E9D8"/>